<keyword evidence="3" id="KW-1185">Reference proteome</keyword>
<dbReference type="CDD" id="cd07563">
    <property type="entry name" value="Peptidase_S41_IRBP"/>
    <property type="match status" value="1"/>
</dbReference>
<organism evidence="2 3">
    <name type="scientific">Streptomyces luteoverticillatus</name>
    <name type="common">Streptoverticillium luteoverticillatus</name>
    <dbReference type="NCBI Taxonomy" id="66425"/>
    <lineage>
        <taxon>Bacteria</taxon>
        <taxon>Bacillati</taxon>
        <taxon>Actinomycetota</taxon>
        <taxon>Actinomycetes</taxon>
        <taxon>Kitasatosporales</taxon>
        <taxon>Streptomycetaceae</taxon>
        <taxon>Streptomyces</taxon>
    </lineage>
</organism>
<name>A0A3Q9G3L1_STRLT</name>
<protein>
    <submittedName>
        <fullName evidence="2">Peptidase S41</fullName>
    </submittedName>
</protein>
<accession>A0A3Q9G3L1</accession>
<dbReference type="Gene3D" id="3.90.226.10">
    <property type="entry name" value="2-enoyl-CoA Hydratase, Chain A, domain 1"/>
    <property type="match status" value="1"/>
</dbReference>
<dbReference type="SUPFAM" id="SSF52096">
    <property type="entry name" value="ClpP/crotonase"/>
    <property type="match status" value="1"/>
</dbReference>
<dbReference type="Gene3D" id="3.30.750.44">
    <property type="match status" value="1"/>
</dbReference>
<proteinExistence type="predicted"/>
<dbReference type="RefSeq" id="WP_126917643.1">
    <property type="nucleotide sequence ID" value="NZ_CP034587.1"/>
</dbReference>
<dbReference type="OrthoDB" id="6397760at2"/>
<gene>
    <name evidence="2" type="ORF">EKH77_31885</name>
</gene>
<reference evidence="2 3" key="1">
    <citation type="submission" date="2018-12" db="EMBL/GenBank/DDBJ databases">
        <title>The whole draft genome of Streptomyce luteoverticillatus CGMCC 15060.</title>
        <authorList>
            <person name="Feng Z."/>
            <person name="Chen G."/>
            <person name="Zhang J."/>
            <person name="Zhu H."/>
            <person name="Yu X."/>
            <person name="Zhang W."/>
            <person name="Zhang X."/>
        </authorList>
    </citation>
    <scope>NUCLEOTIDE SEQUENCE [LARGE SCALE GENOMIC DNA]</scope>
    <source>
        <strain evidence="2 3">CGMCC 15060</strain>
    </source>
</reference>
<dbReference type="EMBL" id="CP034587">
    <property type="protein sequence ID" value="AZQ75141.1"/>
    <property type="molecule type" value="Genomic_DNA"/>
</dbReference>
<dbReference type="PANTHER" id="PTHR11261">
    <property type="entry name" value="INTERPHOTORECEPTOR RETINOID-BINDING PROTEIN"/>
    <property type="match status" value="1"/>
</dbReference>
<dbReference type="Proteomes" id="UP000267900">
    <property type="component" value="Chromosome"/>
</dbReference>
<evidence type="ECO:0000259" key="1">
    <source>
        <dbReference type="SMART" id="SM00245"/>
    </source>
</evidence>
<dbReference type="AlphaFoldDB" id="A0A3Q9G3L1"/>
<dbReference type="PANTHER" id="PTHR11261:SF3">
    <property type="entry name" value="RETINOL-BINDING PROTEIN 3"/>
    <property type="match status" value="1"/>
</dbReference>
<sequence>MTTHHEILETALARITAGYVFPEKTAAIDAAIRRRLNEGAYQDLDVRELCERVTDDLQNVCPDKHLRLLWAEEPQSMDEEPKDVARARFARYARESNYGIRRVEQLDDNIGYLDLRMIAPADLGGPAIAAAMRLLAPTEALVIDLRQCRGGSPEGVQLWCSYFFADDGVHLNDIYERATDSTRQYWTLGHLAAPRYLDRPVTLLTSDLTFSGGEELAYNLKALGRATLVGRTTRGGAHPTDRIPVTPHVTVTVPAARSINPVTGTNWEGVGVEPDLAVAAGDALKAALEHLRKQIG</sequence>
<dbReference type="SMART" id="SM00245">
    <property type="entry name" value="TSPc"/>
    <property type="match status" value="1"/>
</dbReference>
<evidence type="ECO:0000313" key="2">
    <source>
        <dbReference type="EMBL" id="AZQ75141.1"/>
    </source>
</evidence>
<dbReference type="GO" id="GO:0006508">
    <property type="term" value="P:proteolysis"/>
    <property type="evidence" value="ECO:0007669"/>
    <property type="project" value="InterPro"/>
</dbReference>
<dbReference type="InterPro" id="IPR005151">
    <property type="entry name" value="Tail-specific_protease"/>
</dbReference>
<dbReference type="GO" id="GO:0008236">
    <property type="term" value="F:serine-type peptidase activity"/>
    <property type="evidence" value="ECO:0007669"/>
    <property type="project" value="InterPro"/>
</dbReference>
<dbReference type="Pfam" id="PF03572">
    <property type="entry name" value="Peptidase_S41"/>
    <property type="match status" value="1"/>
</dbReference>
<dbReference type="InterPro" id="IPR029045">
    <property type="entry name" value="ClpP/crotonase-like_dom_sf"/>
</dbReference>
<feature type="domain" description="Tail specific protease" evidence="1">
    <location>
        <begin position="77"/>
        <end position="279"/>
    </location>
</feature>
<evidence type="ECO:0000313" key="3">
    <source>
        <dbReference type="Proteomes" id="UP000267900"/>
    </source>
</evidence>